<evidence type="ECO:0000313" key="2">
    <source>
        <dbReference type="EMBL" id="KAK9006797.1"/>
    </source>
</evidence>
<feature type="region of interest" description="Disordered" evidence="1">
    <location>
        <begin position="139"/>
        <end position="158"/>
    </location>
</feature>
<keyword evidence="3" id="KW-1185">Reference proteome</keyword>
<sequence length="158" mass="17427">MREREKREKVKGDKFCLNFRPPEGRWCTPLPPSRLVHQDESAGGRLTVDGVVVKGCEEFEELDELDRGVSMLKMENRGHYKNQQSENSGVGAHRHQPAIGMPPNATPRSGRASAQAGAHISGAPHHTGSQTQFHVDLPAPDHVLGCTKTPMHRVAPDR</sequence>
<reference evidence="2 3" key="1">
    <citation type="journal article" date="2024" name="G3 (Bethesda)">
        <title>Genome assembly of Hibiscus sabdariffa L. provides insights into metabolisms of medicinal natural products.</title>
        <authorList>
            <person name="Kim T."/>
        </authorList>
    </citation>
    <scope>NUCLEOTIDE SEQUENCE [LARGE SCALE GENOMIC DNA]</scope>
    <source>
        <strain evidence="2">TK-2024</strain>
        <tissue evidence="2">Old leaves</tissue>
    </source>
</reference>
<feature type="region of interest" description="Disordered" evidence="1">
    <location>
        <begin position="80"/>
        <end position="133"/>
    </location>
</feature>
<name>A0ABR2R1E7_9ROSI</name>
<evidence type="ECO:0000256" key="1">
    <source>
        <dbReference type="SAM" id="MobiDB-lite"/>
    </source>
</evidence>
<dbReference type="EMBL" id="JBBPBN010000028">
    <property type="protein sequence ID" value="KAK9006797.1"/>
    <property type="molecule type" value="Genomic_DNA"/>
</dbReference>
<evidence type="ECO:0000313" key="3">
    <source>
        <dbReference type="Proteomes" id="UP001396334"/>
    </source>
</evidence>
<protein>
    <submittedName>
        <fullName evidence="2">Uncharacterized protein</fullName>
    </submittedName>
</protein>
<comment type="caution">
    <text evidence="2">The sequence shown here is derived from an EMBL/GenBank/DDBJ whole genome shotgun (WGS) entry which is preliminary data.</text>
</comment>
<organism evidence="2 3">
    <name type="scientific">Hibiscus sabdariffa</name>
    <name type="common">roselle</name>
    <dbReference type="NCBI Taxonomy" id="183260"/>
    <lineage>
        <taxon>Eukaryota</taxon>
        <taxon>Viridiplantae</taxon>
        <taxon>Streptophyta</taxon>
        <taxon>Embryophyta</taxon>
        <taxon>Tracheophyta</taxon>
        <taxon>Spermatophyta</taxon>
        <taxon>Magnoliopsida</taxon>
        <taxon>eudicotyledons</taxon>
        <taxon>Gunneridae</taxon>
        <taxon>Pentapetalae</taxon>
        <taxon>rosids</taxon>
        <taxon>malvids</taxon>
        <taxon>Malvales</taxon>
        <taxon>Malvaceae</taxon>
        <taxon>Malvoideae</taxon>
        <taxon>Hibiscus</taxon>
    </lineage>
</organism>
<proteinExistence type="predicted"/>
<dbReference type="Proteomes" id="UP001396334">
    <property type="component" value="Unassembled WGS sequence"/>
</dbReference>
<accession>A0ABR2R1E7</accession>
<gene>
    <name evidence="2" type="ORF">V6N11_019128</name>
</gene>